<feature type="chain" id="PRO_5012793048" description="Fibronectin type-III domain-containing protein" evidence="1">
    <location>
        <begin position="22"/>
        <end position="321"/>
    </location>
</feature>
<dbReference type="InterPro" id="IPR003961">
    <property type="entry name" value="FN3_dom"/>
</dbReference>
<evidence type="ECO:0000259" key="2">
    <source>
        <dbReference type="PROSITE" id="PS50853"/>
    </source>
</evidence>
<name>A0A1M3L3T4_9BACT</name>
<dbReference type="STRING" id="1895771.BGO89_08500"/>
<dbReference type="InterPro" id="IPR036116">
    <property type="entry name" value="FN3_sf"/>
</dbReference>
<sequence>MVKSMLKINALLLALFAVVMVGCNTNEDPVNPGTTPNPPTVLMATSVNETTVGLKWTAPTNPSATSYEVTATPTNGGTSVVKEFTTTSGSVNGLVANTEYTFTVKSLNGTAKSTTGAVIKWAGAARYTTNITLYETASSNGSGLQFPNTAGLRIAQGGQWDICLDTRDSGGEPSFDIGSPTKSSYTDNAGKFPNGDQARVTMIGKTWSGVASLDNVYESVDLSQAAGLSEALINFNAANTAGAPFAFVVKTASGNFAKVLVKASNGKLLQGTSPNRYVDLEVSYQSGANLPYALKGNVAVAPFKRPVDGGLVETNFKKATN</sequence>
<dbReference type="Pfam" id="PF00041">
    <property type="entry name" value="fn3"/>
    <property type="match status" value="1"/>
</dbReference>
<dbReference type="SUPFAM" id="SSF49265">
    <property type="entry name" value="Fibronectin type III"/>
    <property type="match status" value="1"/>
</dbReference>
<protein>
    <recommendedName>
        <fullName evidence="2">Fibronectin type-III domain-containing protein</fullName>
    </recommendedName>
</protein>
<evidence type="ECO:0000313" key="3">
    <source>
        <dbReference type="EMBL" id="OJX60018.1"/>
    </source>
</evidence>
<keyword evidence="1" id="KW-0732">Signal</keyword>
<organism evidence="3 4">
    <name type="scientific">Candidatus Kapaibacterium thiocyanatum</name>
    <dbReference type="NCBI Taxonomy" id="1895771"/>
    <lineage>
        <taxon>Bacteria</taxon>
        <taxon>Pseudomonadati</taxon>
        <taxon>Candidatus Kapaibacteriota</taxon>
        <taxon>Candidatus Kapaibacteriia</taxon>
        <taxon>Candidatus Kapaibacteriales</taxon>
        <taxon>Candidatus Kapaibacteriaceae</taxon>
        <taxon>Candidatus Kapaibacterium</taxon>
    </lineage>
</organism>
<evidence type="ECO:0000256" key="1">
    <source>
        <dbReference type="SAM" id="SignalP"/>
    </source>
</evidence>
<evidence type="ECO:0000313" key="4">
    <source>
        <dbReference type="Proteomes" id="UP000184233"/>
    </source>
</evidence>
<proteinExistence type="predicted"/>
<dbReference type="Proteomes" id="UP000184233">
    <property type="component" value="Unassembled WGS sequence"/>
</dbReference>
<dbReference type="PROSITE" id="PS50853">
    <property type="entry name" value="FN3"/>
    <property type="match status" value="1"/>
</dbReference>
<dbReference type="Gene3D" id="2.60.40.10">
    <property type="entry name" value="Immunoglobulins"/>
    <property type="match status" value="1"/>
</dbReference>
<dbReference type="AlphaFoldDB" id="A0A1M3L3T4"/>
<feature type="domain" description="Fibronectin type-III" evidence="2">
    <location>
        <begin position="38"/>
        <end position="127"/>
    </location>
</feature>
<reference evidence="3 4" key="1">
    <citation type="submission" date="2016-09" db="EMBL/GenBank/DDBJ databases">
        <title>Genome-resolved meta-omics ties microbial dynamics to process performance in biotechnology for thiocyanate degradation.</title>
        <authorList>
            <person name="Kantor R.S."/>
            <person name="Huddy R.J."/>
            <person name="Iyer R."/>
            <person name="Thomas B.C."/>
            <person name="Brown C.T."/>
            <person name="Anantharaman K."/>
            <person name="Tringe S."/>
            <person name="Hettich R.L."/>
            <person name="Harrison S.T."/>
            <person name="Banfield J.F."/>
        </authorList>
    </citation>
    <scope>NUCLEOTIDE SEQUENCE [LARGE SCALE GENOMIC DNA]</scope>
    <source>
        <strain evidence="3">59-99</strain>
    </source>
</reference>
<accession>A0A1M3L3T4</accession>
<dbReference type="PROSITE" id="PS51257">
    <property type="entry name" value="PROKAR_LIPOPROTEIN"/>
    <property type="match status" value="1"/>
</dbReference>
<feature type="signal peptide" evidence="1">
    <location>
        <begin position="1"/>
        <end position="21"/>
    </location>
</feature>
<dbReference type="InterPro" id="IPR013783">
    <property type="entry name" value="Ig-like_fold"/>
</dbReference>
<dbReference type="CDD" id="cd00063">
    <property type="entry name" value="FN3"/>
    <property type="match status" value="1"/>
</dbReference>
<comment type="caution">
    <text evidence="3">The sequence shown here is derived from an EMBL/GenBank/DDBJ whole genome shotgun (WGS) entry which is preliminary data.</text>
</comment>
<dbReference type="SMART" id="SM00060">
    <property type="entry name" value="FN3"/>
    <property type="match status" value="1"/>
</dbReference>
<gene>
    <name evidence="3" type="ORF">BGO89_08500</name>
</gene>
<dbReference type="EMBL" id="MKVH01000008">
    <property type="protein sequence ID" value="OJX60018.1"/>
    <property type="molecule type" value="Genomic_DNA"/>
</dbReference>